<dbReference type="KEGG" id="stha:NCTC11429_02359"/>
<dbReference type="Proteomes" id="UP000308196">
    <property type="component" value="Chromosome"/>
</dbReference>
<accession>A0A4U9VCE5</accession>
<organism evidence="2 3">
    <name type="scientific">Sphingobacterium thalpophilum</name>
    <dbReference type="NCBI Taxonomy" id="259"/>
    <lineage>
        <taxon>Bacteria</taxon>
        <taxon>Pseudomonadati</taxon>
        <taxon>Bacteroidota</taxon>
        <taxon>Sphingobacteriia</taxon>
        <taxon>Sphingobacteriales</taxon>
        <taxon>Sphingobacteriaceae</taxon>
        <taxon>Sphingobacterium</taxon>
    </lineage>
</organism>
<protein>
    <submittedName>
        <fullName evidence="2">Uncharacterized protein</fullName>
    </submittedName>
</protein>
<reference evidence="2 3" key="1">
    <citation type="submission" date="2019-05" db="EMBL/GenBank/DDBJ databases">
        <authorList>
            <consortium name="Pathogen Informatics"/>
        </authorList>
    </citation>
    <scope>NUCLEOTIDE SEQUENCE [LARGE SCALE GENOMIC DNA]</scope>
    <source>
        <strain evidence="2 3">NCTC11429</strain>
    </source>
</reference>
<dbReference type="STRING" id="1123265.GCA_000686625_03943"/>
<gene>
    <name evidence="2" type="ORF">NCTC11429_02359</name>
</gene>
<dbReference type="AlphaFoldDB" id="A0A4U9VCE5"/>
<feature type="transmembrane region" description="Helical" evidence="1">
    <location>
        <begin position="13"/>
        <end position="33"/>
    </location>
</feature>
<proteinExistence type="predicted"/>
<keyword evidence="1" id="KW-1133">Transmembrane helix</keyword>
<name>A0A4U9VCE5_9SPHI</name>
<dbReference type="EMBL" id="LR590484">
    <property type="protein sequence ID" value="VTR40571.1"/>
    <property type="molecule type" value="Genomic_DNA"/>
</dbReference>
<evidence type="ECO:0000256" key="1">
    <source>
        <dbReference type="SAM" id="Phobius"/>
    </source>
</evidence>
<sequence>MDDFSNLMKNSRYLKNLVFAATDHGLFFILLLAKFNINL</sequence>
<evidence type="ECO:0000313" key="2">
    <source>
        <dbReference type="EMBL" id="VTR40571.1"/>
    </source>
</evidence>
<evidence type="ECO:0000313" key="3">
    <source>
        <dbReference type="Proteomes" id="UP000308196"/>
    </source>
</evidence>
<keyword evidence="1" id="KW-0472">Membrane</keyword>
<keyword evidence="1" id="KW-0812">Transmembrane</keyword>